<evidence type="ECO:0000313" key="2">
    <source>
        <dbReference type="Proteomes" id="UP001205906"/>
    </source>
</evidence>
<reference evidence="1 2" key="1">
    <citation type="submission" date="2022-06" db="EMBL/GenBank/DDBJ databases">
        <title>Mesorhizobium sp. strain RP14 Genome sequencing and assembly.</title>
        <authorList>
            <person name="Kim I."/>
        </authorList>
    </citation>
    <scope>NUCLEOTIDE SEQUENCE [LARGE SCALE GENOMIC DNA]</scope>
    <source>
        <strain evidence="2">RP14(2022)</strain>
    </source>
</reference>
<name>A0ABT1C6K8_9HYPH</name>
<gene>
    <name evidence="1" type="ORF">NGM99_11770</name>
</gene>
<dbReference type="Pfam" id="PF22531">
    <property type="entry name" value="DUF7002"/>
    <property type="match status" value="1"/>
</dbReference>
<evidence type="ECO:0000313" key="1">
    <source>
        <dbReference type="EMBL" id="MCO6050460.1"/>
    </source>
</evidence>
<accession>A0ABT1C6K8</accession>
<protein>
    <submittedName>
        <fullName evidence="1">Uncharacterized protein</fullName>
    </submittedName>
</protein>
<proteinExistence type="predicted"/>
<organism evidence="1 2">
    <name type="scientific">Mesorhizobium liriopis</name>
    <dbReference type="NCBI Taxonomy" id="2953882"/>
    <lineage>
        <taxon>Bacteria</taxon>
        <taxon>Pseudomonadati</taxon>
        <taxon>Pseudomonadota</taxon>
        <taxon>Alphaproteobacteria</taxon>
        <taxon>Hyphomicrobiales</taxon>
        <taxon>Phyllobacteriaceae</taxon>
        <taxon>Mesorhizobium</taxon>
    </lineage>
</organism>
<dbReference type="EMBL" id="JAMXQS010000005">
    <property type="protein sequence ID" value="MCO6050460.1"/>
    <property type="molecule type" value="Genomic_DNA"/>
</dbReference>
<dbReference type="RefSeq" id="WP_252819089.1">
    <property type="nucleotide sequence ID" value="NZ_JAMXQS010000005.1"/>
</dbReference>
<keyword evidence="2" id="KW-1185">Reference proteome</keyword>
<comment type="caution">
    <text evidence="1">The sequence shown here is derived from an EMBL/GenBank/DDBJ whole genome shotgun (WGS) entry which is preliminary data.</text>
</comment>
<sequence length="230" mass="25943">MAHVLGLTNIDNQGLSGTEKWIAQQCLVGLRMSWLGVKGAFEPVQLSLDARVQHIVHDELTKAMALYKATTAGGIIRDNKPMNDASLRRCLQDGLMPEDWYRILNARVFFWLSKKRLLKLLAARSYAQTEHEVITIDARPLVEAHRCQITLSLINSGATGRFPVKRGLSTFLSLDAYPYAKWRRKRTKDERAVELAVLGGVPDIARFTRRVVRMKGDREVAVLFEASQSP</sequence>
<dbReference type="InterPro" id="IPR054271">
    <property type="entry name" value="DUF7002"/>
</dbReference>
<dbReference type="Proteomes" id="UP001205906">
    <property type="component" value="Unassembled WGS sequence"/>
</dbReference>